<dbReference type="GO" id="GO:0070507">
    <property type="term" value="P:regulation of microtubule cytoskeleton organization"/>
    <property type="evidence" value="ECO:0007669"/>
    <property type="project" value="TreeGrafter"/>
</dbReference>
<dbReference type="PANTHER" id="PTHR31233">
    <property type="entry name" value="BICAUDAL D FAMILY MEMBER"/>
    <property type="match status" value="1"/>
</dbReference>
<organism evidence="5 6">
    <name type="scientific">Albula glossodonta</name>
    <name type="common">roundjaw bonefish</name>
    <dbReference type="NCBI Taxonomy" id="121402"/>
    <lineage>
        <taxon>Eukaryota</taxon>
        <taxon>Metazoa</taxon>
        <taxon>Chordata</taxon>
        <taxon>Craniata</taxon>
        <taxon>Vertebrata</taxon>
        <taxon>Euteleostomi</taxon>
        <taxon>Actinopterygii</taxon>
        <taxon>Neopterygii</taxon>
        <taxon>Teleostei</taxon>
        <taxon>Albuliformes</taxon>
        <taxon>Albulidae</taxon>
        <taxon>Albula</taxon>
    </lineage>
</organism>
<dbReference type="Proteomes" id="UP000824540">
    <property type="component" value="Unassembled WGS sequence"/>
</dbReference>
<keyword evidence="6" id="KW-1185">Reference proteome</keyword>
<dbReference type="EMBL" id="JAFBMS010000376">
    <property type="protein sequence ID" value="KAG9331155.1"/>
    <property type="molecule type" value="Genomic_DNA"/>
</dbReference>
<dbReference type="GO" id="GO:0072393">
    <property type="term" value="P:microtubule anchoring at microtubule organizing center"/>
    <property type="evidence" value="ECO:0007669"/>
    <property type="project" value="TreeGrafter"/>
</dbReference>
<reference evidence="5" key="1">
    <citation type="thesis" date="2021" institute="BYU ScholarsArchive" country="Provo, UT, USA">
        <title>Applications of and Algorithms for Genome Assembly and Genomic Analyses with an Emphasis on Marine Teleosts.</title>
        <authorList>
            <person name="Pickett B.D."/>
        </authorList>
    </citation>
    <scope>NUCLEOTIDE SEQUENCE</scope>
    <source>
        <strain evidence="5">HI-2016</strain>
    </source>
</reference>
<accession>A0A8T2MSU3</accession>
<dbReference type="GO" id="GO:0005794">
    <property type="term" value="C:Golgi apparatus"/>
    <property type="evidence" value="ECO:0007669"/>
    <property type="project" value="TreeGrafter"/>
</dbReference>
<keyword evidence="2 3" id="KW-0175">Coiled coil</keyword>
<feature type="region of interest" description="Disordered" evidence="4">
    <location>
        <begin position="870"/>
        <end position="893"/>
    </location>
</feature>
<comment type="caution">
    <text evidence="5">The sequence shown here is derived from an EMBL/GenBank/DDBJ whole genome shotgun (WGS) entry which is preliminary data.</text>
</comment>
<proteinExistence type="inferred from homology"/>
<sequence length="969" mass="103965">MFVLHRRLKQRGALPPLSGRDVAATEADRDSEALLEEVLKLKSLLSTKREQIATLRTVLKANKQTRGMETGEFKVQPKGVASLGCLGADRWPPLWQTPETVQTGNKSVVGGSEVYEITAPHPDNRQTSRSGFSPTPHSCLCSAPRRTPVCVQAHAALLFVFSPTPHSCLCSAPLRTPVCVQAHAALLFVFSPTPHSCLCSAPRCTPVCVQPYAALLFVFSPTLHSCLCSAPLRTPVCVQQHAALLFVFSPTPHSCLCSALCCAPVCVQPHAALLFVFSPTPHSCLCSATRCTPVCVQPHSALLFVFSPMLHSCLCSAPRCTPVCVQPYAALLFVFSPMLHSCLCSAPRCTPVCVQPHAALLFVFSPMLRSCLCSALCCTPVCVQPYAALLFVFSPTLHSCLCSALCCTPVCVQPYAALLFVFSPTLHSCLCSAPRCTPVCVQPHAALLFVFSNTLHSCLCSAPRCTPVCVQPYAALLFVFSPMLRSCLCSAPRRTPVCVQQHAALLFVFSPMLHSCLCSAPRCTPVCVQPYAALLFVFSPMLHSCLCSALCCAPVCVQPHTALLFVFSPTPHSCLCSALCCAPVCVQPHAALLFVFSFCMGAPLPHSQVLFWSCHLPGGLSSCASMKVVTPVCPECCRILRSALESRGCALFSRTVSRLLLNTGCIASFIIMRVKLTVKNVFQAAEVALTKLKTKYEAEKSLVSETMVKLRNELKALKEDAATFSSLRVMFASRCDQYVTQLDEMQRQLAAAEDEKKTLNSLLRMAIQQKLALTQRLEDLEAPHGPHSNSSSPRRSRAKQLGAVKTGRAPRSPRGSPRGSPARPGGGQGVALSGGVAAAHIRAISRSLYPSPVSSAQLCSDPTLLCPDSTPCSSSINRSRSSSDSAPSSRGTDWPLLPRVALTHSLDSALSHTPFLVTPATSNSASGLSGPTCEETFTQTLSTANSVHVAHTNHSEPKHTLNTQSPNTR</sequence>
<feature type="compositionally biased region" description="Low complexity" evidence="4">
    <location>
        <begin position="807"/>
        <end position="823"/>
    </location>
</feature>
<evidence type="ECO:0000256" key="4">
    <source>
        <dbReference type="SAM" id="MobiDB-lite"/>
    </source>
</evidence>
<gene>
    <name evidence="5" type="ORF">JZ751_019947</name>
</gene>
<dbReference type="GO" id="GO:0070840">
    <property type="term" value="F:dynein complex binding"/>
    <property type="evidence" value="ECO:0007669"/>
    <property type="project" value="InterPro"/>
</dbReference>
<dbReference type="GO" id="GO:0034452">
    <property type="term" value="F:dynactin binding"/>
    <property type="evidence" value="ECO:0007669"/>
    <property type="project" value="TreeGrafter"/>
</dbReference>
<dbReference type="Pfam" id="PF09730">
    <property type="entry name" value="BicD"/>
    <property type="match status" value="2"/>
</dbReference>
<evidence type="ECO:0000313" key="6">
    <source>
        <dbReference type="Proteomes" id="UP000824540"/>
    </source>
</evidence>
<feature type="coiled-coil region" evidence="3">
    <location>
        <begin position="700"/>
        <end position="769"/>
    </location>
</feature>
<evidence type="ECO:0000256" key="1">
    <source>
        <dbReference type="ARBA" id="ARBA00010061"/>
    </source>
</evidence>
<dbReference type="PANTHER" id="PTHR31233:SF12">
    <property type="entry name" value="BICAUDAL D HOMOLOG 2-LIKE"/>
    <property type="match status" value="1"/>
</dbReference>
<dbReference type="GO" id="GO:0008093">
    <property type="term" value="F:cytoskeletal anchor activity"/>
    <property type="evidence" value="ECO:0007669"/>
    <property type="project" value="InterPro"/>
</dbReference>
<feature type="compositionally biased region" description="Low complexity" evidence="4">
    <location>
        <begin position="873"/>
        <end position="890"/>
    </location>
</feature>
<protein>
    <submittedName>
        <fullName evidence="5">Uncharacterized protein</fullName>
    </submittedName>
</protein>
<name>A0A8T2MSU3_9TELE</name>
<evidence type="ECO:0000256" key="3">
    <source>
        <dbReference type="SAM" id="Coils"/>
    </source>
</evidence>
<dbReference type="InterPro" id="IPR018477">
    <property type="entry name" value="BICD"/>
</dbReference>
<dbReference type="OrthoDB" id="10069295at2759"/>
<evidence type="ECO:0000256" key="2">
    <source>
        <dbReference type="ARBA" id="ARBA00023054"/>
    </source>
</evidence>
<dbReference type="GO" id="GO:0005829">
    <property type="term" value="C:cytosol"/>
    <property type="evidence" value="ECO:0007669"/>
    <property type="project" value="TreeGrafter"/>
</dbReference>
<comment type="similarity">
    <text evidence="1">Belongs to the BicD family.</text>
</comment>
<dbReference type="Gene3D" id="6.10.250.2470">
    <property type="match status" value="1"/>
</dbReference>
<feature type="region of interest" description="Disordered" evidence="4">
    <location>
        <begin position="781"/>
        <end position="832"/>
    </location>
</feature>
<dbReference type="AlphaFoldDB" id="A0A8T2MSU3"/>
<evidence type="ECO:0000313" key="5">
    <source>
        <dbReference type="EMBL" id="KAG9331155.1"/>
    </source>
</evidence>